<name>X6NFZ4_RETFI</name>
<protein>
    <submittedName>
        <fullName evidence="3">Protein phosphatase 4 regulatory subunit 1</fullName>
    </submittedName>
</protein>
<proteinExistence type="predicted"/>
<accession>X6NFZ4</accession>
<dbReference type="EMBL" id="ASPP01008669">
    <property type="protein sequence ID" value="ETO25250.1"/>
    <property type="molecule type" value="Genomic_DNA"/>
</dbReference>
<dbReference type="OrthoDB" id="340346at2759"/>
<dbReference type="InterPro" id="IPR051023">
    <property type="entry name" value="PP2A_Regulatory_Subunit_A"/>
</dbReference>
<dbReference type="OMA" id="PFGAYEK"/>
<dbReference type="GO" id="GO:0005737">
    <property type="term" value="C:cytoplasm"/>
    <property type="evidence" value="ECO:0007669"/>
    <property type="project" value="TreeGrafter"/>
</dbReference>
<evidence type="ECO:0000256" key="1">
    <source>
        <dbReference type="ARBA" id="ARBA00022737"/>
    </source>
</evidence>
<sequence length="246" mass="27679">MIKKKLVAVKRLASACTLFGSKAAFSLLTHIRNVASDKEMVIRQTCAEQLGVYSKYLIEATKDSKEAHELIINDLLPLLKEMLRDAMEVRQAAGASLILIAELLTKEEVYDNVLKIVLHMAHDDTDDQKITALPVYLLAELAPIVGYSICKNYLSLDLHALSQDNSFRVRKVTVQYFGPICEQLGADDAEKTLVCTLTDILWSNGPFELFLFNFYKKIILTNSFLSLKRFAKIPFGAYEKDVLKAL</sequence>
<evidence type="ECO:0000313" key="4">
    <source>
        <dbReference type="Proteomes" id="UP000023152"/>
    </source>
</evidence>
<dbReference type="PROSITE" id="PS50077">
    <property type="entry name" value="HEAT_REPEAT"/>
    <property type="match status" value="1"/>
</dbReference>
<dbReference type="AlphaFoldDB" id="X6NFZ4"/>
<gene>
    <name evidence="3" type="ORF">RFI_11888</name>
</gene>
<dbReference type="Proteomes" id="UP000023152">
    <property type="component" value="Unassembled WGS sequence"/>
</dbReference>
<keyword evidence="1" id="KW-0677">Repeat</keyword>
<evidence type="ECO:0000256" key="2">
    <source>
        <dbReference type="PROSITE-ProRule" id="PRU00103"/>
    </source>
</evidence>
<organism evidence="3 4">
    <name type="scientific">Reticulomyxa filosa</name>
    <dbReference type="NCBI Taxonomy" id="46433"/>
    <lineage>
        <taxon>Eukaryota</taxon>
        <taxon>Sar</taxon>
        <taxon>Rhizaria</taxon>
        <taxon>Retaria</taxon>
        <taxon>Foraminifera</taxon>
        <taxon>Monothalamids</taxon>
        <taxon>Reticulomyxidae</taxon>
        <taxon>Reticulomyxa</taxon>
    </lineage>
</organism>
<dbReference type="InterPro" id="IPR021133">
    <property type="entry name" value="HEAT_type_2"/>
</dbReference>
<keyword evidence="4" id="KW-1185">Reference proteome</keyword>
<dbReference type="GO" id="GO:0019888">
    <property type="term" value="F:protein phosphatase regulator activity"/>
    <property type="evidence" value="ECO:0007669"/>
    <property type="project" value="TreeGrafter"/>
</dbReference>
<feature type="repeat" description="HEAT" evidence="2">
    <location>
        <begin position="75"/>
        <end position="112"/>
    </location>
</feature>
<comment type="caution">
    <text evidence="3">The sequence shown here is derived from an EMBL/GenBank/DDBJ whole genome shotgun (WGS) entry which is preliminary data.</text>
</comment>
<dbReference type="PANTHER" id="PTHR10648">
    <property type="entry name" value="SERINE/THREONINE-PROTEIN PHOSPHATASE PP2A 65 KDA REGULATORY SUBUNIT"/>
    <property type="match status" value="1"/>
</dbReference>
<dbReference type="InterPro" id="IPR011989">
    <property type="entry name" value="ARM-like"/>
</dbReference>
<dbReference type="PANTHER" id="PTHR10648:SF1">
    <property type="entry name" value="SERINE_THREONINE-PROTEIN PHOSPHATASE 4 REGULATORY SUBUNIT 1"/>
    <property type="match status" value="1"/>
</dbReference>
<dbReference type="SUPFAM" id="SSF48371">
    <property type="entry name" value="ARM repeat"/>
    <property type="match status" value="1"/>
</dbReference>
<evidence type="ECO:0000313" key="3">
    <source>
        <dbReference type="EMBL" id="ETO25250.1"/>
    </source>
</evidence>
<reference evidence="3 4" key="1">
    <citation type="journal article" date="2013" name="Curr. Biol.">
        <title>The Genome of the Foraminiferan Reticulomyxa filosa.</title>
        <authorList>
            <person name="Glockner G."/>
            <person name="Hulsmann N."/>
            <person name="Schleicher M."/>
            <person name="Noegel A.A."/>
            <person name="Eichinger L."/>
            <person name="Gallinger C."/>
            <person name="Pawlowski J."/>
            <person name="Sierra R."/>
            <person name="Euteneuer U."/>
            <person name="Pillet L."/>
            <person name="Moustafa A."/>
            <person name="Platzer M."/>
            <person name="Groth M."/>
            <person name="Szafranski K."/>
            <person name="Schliwa M."/>
        </authorList>
    </citation>
    <scope>NUCLEOTIDE SEQUENCE [LARGE SCALE GENOMIC DNA]</scope>
</reference>
<dbReference type="InterPro" id="IPR016024">
    <property type="entry name" value="ARM-type_fold"/>
</dbReference>
<dbReference type="Gene3D" id="1.25.10.10">
    <property type="entry name" value="Leucine-rich Repeat Variant"/>
    <property type="match status" value="1"/>
</dbReference>